<accession>A0ABU3B6S0</accession>
<feature type="chain" id="PRO_5046746394" evidence="1">
    <location>
        <begin position="30"/>
        <end position="114"/>
    </location>
</feature>
<dbReference type="EMBL" id="JAVRHY010000004">
    <property type="protein sequence ID" value="MDT0618147.1"/>
    <property type="molecule type" value="Genomic_DNA"/>
</dbReference>
<keyword evidence="1" id="KW-0732">Signal</keyword>
<evidence type="ECO:0000313" key="3">
    <source>
        <dbReference type="Proteomes" id="UP001259982"/>
    </source>
</evidence>
<sequence length="114" mass="13145">MKHGVFESWSRRIILMSLLPAVAAGTALAAPKPPVSWEKGWWGRIDLDTVCTNYQRGTDTYRACREHAVEVFRDRCKHYTEKVDTGAVGGSQYNENRRSLYCRAMRDYEPFPDE</sequence>
<feature type="signal peptide" evidence="1">
    <location>
        <begin position="1"/>
        <end position="29"/>
    </location>
</feature>
<dbReference type="Proteomes" id="UP001259982">
    <property type="component" value="Unassembled WGS sequence"/>
</dbReference>
<proteinExistence type="predicted"/>
<keyword evidence="3" id="KW-1185">Reference proteome</keyword>
<evidence type="ECO:0000256" key="1">
    <source>
        <dbReference type="SAM" id="SignalP"/>
    </source>
</evidence>
<gene>
    <name evidence="2" type="ORF">RM531_06650</name>
</gene>
<comment type="caution">
    <text evidence="2">The sequence shown here is derived from an EMBL/GenBank/DDBJ whole genome shotgun (WGS) entry which is preliminary data.</text>
</comment>
<evidence type="ECO:0000313" key="2">
    <source>
        <dbReference type="EMBL" id="MDT0618147.1"/>
    </source>
</evidence>
<organism evidence="2 3">
    <name type="scientific">Spectribacter acetivorans</name>
    <dbReference type="NCBI Taxonomy" id="3075603"/>
    <lineage>
        <taxon>Bacteria</taxon>
        <taxon>Pseudomonadati</taxon>
        <taxon>Pseudomonadota</taxon>
        <taxon>Gammaproteobacteria</taxon>
        <taxon>Salinisphaerales</taxon>
        <taxon>Salinisphaeraceae</taxon>
        <taxon>Spectribacter</taxon>
    </lineage>
</organism>
<protein>
    <submittedName>
        <fullName evidence="2">Uncharacterized protein</fullName>
    </submittedName>
</protein>
<name>A0ABU3B6S0_9GAMM</name>
<reference evidence="2 3" key="1">
    <citation type="submission" date="2023-09" db="EMBL/GenBank/DDBJ databases">
        <authorList>
            <person name="Rey-Velasco X."/>
        </authorList>
    </citation>
    <scope>NUCLEOTIDE SEQUENCE [LARGE SCALE GENOMIC DNA]</scope>
    <source>
        <strain evidence="2 3">P385</strain>
    </source>
</reference>
<dbReference type="RefSeq" id="WP_311658214.1">
    <property type="nucleotide sequence ID" value="NZ_JAVRHY010000004.1"/>
</dbReference>